<protein>
    <recommendedName>
        <fullName evidence="8">Cytochrome b561 and DOMON domain-containing protein</fullName>
    </recommendedName>
</protein>
<name>A0A9R0I8W6_SPIOL</name>
<feature type="domain" description="Cytochrome b561" evidence="13">
    <location>
        <begin position="190"/>
        <end position="384"/>
    </location>
</feature>
<keyword evidence="9" id="KW-0408">Iron</keyword>
<dbReference type="PROSITE" id="PS50836">
    <property type="entry name" value="DOMON"/>
    <property type="match status" value="1"/>
</dbReference>
<dbReference type="AlphaFoldDB" id="A0A9R0I8W6"/>
<evidence type="ECO:0000313" key="15">
    <source>
        <dbReference type="RefSeq" id="XP_021844325.1"/>
    </source>
</evidence>
<evidence type="ECO:0000256" key="9">
    <source>
        <dbReference type="PIRSR" id="PIRSR037471-1"/>
    </source>
</evidence>
<dbReference type="OrthoDB" id="2419613at2759"/>
<evidence type="ECO:0000256" key="5">
    <source>
        <dbReference type="ARBA" id="ARBA00022982"/>
    </source>
</evidence>
<gene>
    <name evidence="15" type="primary">LOC110784197</name>
</gene>
<dbReference type="Pfam" id="PF03188">
    <property type="entry name" value="Cytochrom_B561"/>
    <property type="match status" value="1"/>
</dbReference>
<dbReference type="Gene3D" id="1.20.120.1770">
    <property type="match status" value="1"/>
</dbReference>
<dbReference type="GO" id="GO:0016020">
    <property type="term" value="C:membrane"/>
    <property type="evidence" value="ECO:0007669"/>
    <property type="project" value="UniProtKB-SubCell"/>
</dbReference>
<comment type="subcellular location">
    <subcellularLocation>
        <location evidence="1">Membrane</location>
    </subcellularLocation>
</comment>
<reference evidence="15" key="2">
    <citation type="submission" date="2025-08" db="UniProtKB">
        <authorList>
            <consortium name="RefSeq"/>
        </authorList>
    </citation>
    <scope>IDENTIFICATION</scope>
    <source>
        <tissue evidence="15">Leaf</tissue>
    </source>
</reference>
<feature type="binding site" description="axial binding residue" evidence="9">
    <location>
        <position position="329"/>
    </location>
    <ligand>
        <name>heme b</name>
        <dbReference type="ChEBI" id="CHEBI:60344"/>
        <label>1</label>
    </ligand>
    <ligandPart>
        <name>Fe</name>
        <dbReference type="ChEBI" id="CHEBI:18248"/>
    </ligandPart>
</feature>
<feature type="binding site" description="axial binding residue" evidence="9">
    <location>
        <position position="224"/>
    </location>
    <ligand>
        <name>heme b</name>
        <dbReference type="ChEBI" id="CHEBI:60344"/>
        <label>1</label>
    </ligand>
    <ligandPart>
        <name>Fe</name>
        <dbReference type="ChEBI" id="CHEBI:18248"/>
    </ligandPart>
</feature>
<keyword evidence="4 11" id="KW-0732">Signal</keyword>
<reference evidence="14" key="1">
    <citation type="journal article" date="2021" name="Nat. Commun.">
        <title>Genomic analyses provide insights into spinach domestication and the genetic basis of agronomic traits.</title>
        <authorList>
            <person name="Cai X."/>
            <person name="Sun X."/>
            <person name="Xu C."/>
            <person name="Sun H."/>
            <person name="Wang X."/>
            <person name="Ge C."/>
            <person name="Zhang Z."/>
            <person name="Wang Q."/>
            <person name="Fei Z."/>
            <person name="Jiao C."/>
            <person name="Wang Q."/>
        </authorList>
    </citation>
    <scope>NUCLEOTIDE SEQUENCE [LARGE SCALE GENOMIC DNA]</scope>
    <source>
        <strain evidence="14">cv. Varoflay</strain>
    </source>
</reference>
<feature type="binding site" description="axial binding residue" evidence="9">
    <location>
        <position position="293"/>
    </location>
    <ligand>
        <name>heme b</name>
        <dbReference type="ChEBI" id="CHEBI:60344"/>
        <label>1</label>
    </ligand>
    <ligandPart>
        <name>Fe</name>
        <dbReference type="ChEBI" id="CHEBI:18248"/>
    </ligandPart>
</feature>
<dbReference type="PIRSF" id="PIRSF037471">
    <property type="entry name" value="UCP037471"/>
    <property type="match status" value="1"/>
</dbReference>
<keyword evidence="6 10" id="KW-1133">Transmembrane helix</keyword>
<evidence type="ECO:0000313" key="14">
    <source>
        <dbReference type="Proteomes" id="UP000813463"/>
    </source>
</evidence>
<evidence type="ECO:0000256" key="3">
    <source>
        <dbReference type="ARBA" id="ARBA00022692"/>
    </source>
</evidence>
<feature type="binding site" description="axial binding residue" evidence="9">
    <location>
        <position position="260"/>
    </location>
    <ligand>
        <name>heme b</name>
        <dbReference type="ChEBI" id="CHEBI:60344"/>
        <label>1</label>
    </ligand>
    <ligandPart>
        <name>Fe</name>
        <dbReference type="ChEBI" id="CHEBI:18248"/>
    </ligandPart>
</feature>
<dbReference type="InterPro" id="IPR017214">
    <property type="entry name" value="UCP037471"/>
</dbReference>
<feature type="transmembrane region" description="Helical" evidence="10">
    <location>
        <begin position="225"/>
        <end position="243"/>
    </location>
</feature>
<dbReference type="PROSITE" id="PS50939">
    <property type="entry name" value="CYTOCHROME_B561"/>
    <property type="match status" value="1"/>
</dbReference>
<keyword evidence="5 8" id="KW-0249">Electron transport</keyword>
<evidence type="ECO:0000256" key="10">
    <source>
        <dbReference type="SAM" id="Phobius"/>
    </source>
</evidence>
<evidence type="ECO:0000256" key="2">
    <source>
        <dbReference type="ARBA" id="ARBA00022448"/>
    </source>
</evidence>
<evidence type="ECO:0000256" key="7">
    <source>
        <dbReference type="ARBA" id="ARBA00023136"/>
    </source>
</evidence>
<keyword evidence="7 8" id="KW-0472">Membrane</keyword>
<evidence type="ECO:0000256" key="4">
    <source>
        <dbReference type="ARBA" id="ARBA00022729"/>
    </source>
</evidence>
<dbReference type="InterPro" id="IPR006593">
    <property type="entry name" value="Cyt_b561/ferric_Rdtase_TM"/>
</dbReference>
<dbReference type="GeneID" id="110784197"/>
<evidence type="ECO:0000256" key="11">
    <source>
        <dbReference type="SAM" id="SignalP"/>
    </source>
</evidence>
<accession>A0A9R0I8W6</accession>
<feature type="transmembrane region" description="Helical" evidence="10">
    <location>
        <begin position="255"/>
        <end position="276"/>
    </location>
</feature>
<evidence type="ECO:0000256" key="1">
    <source>
        <dbReference type="ARBA" id="ARBA00004370"/>
    </source>
</evidence>
<keyword evidence="3 10" id="KW-0812">Transmembrane</keyword>
<proteinExistence type="predicted"/>
<comment type="cofactor">
    <cofactor evidence="8">
        <name>heme b</name>
        <dbReference type="ChEBI" id="CHEBI:60344"/>
    </cofactor>
    <text evidence="8">Binds 2 heme b groups non-covalently.</text>
</comment>
<dbReference type="CDD" id="cd09629">
    <property type="entry name" value="DOMON_CIL1_like"/>
    <property type="match status" value="1"/>
</dbReference>
<dbReference type="InterPro" id="IPR005018">
    <property type="entry name" value="DOMON_domain"/>
</dbReference>
<keyword evidence="14" id="KW-1185">Reference proteome</keyword>
<feature type="domain" description="DOMON" evidence="12">
    <location>
        <begin position="54"/>
        <end position="175"/>
    </location>
</feature>
<feature type="signal peptide" evidence="11">
    <location>
        <begin position="1"/>
        <end position="26"/>
    </location>
</feature>
<evidence type="ECO:0000259" key="13">
    <source>
        <dbReference type="PROSITE" id="PS50939"/>
    </source>
</evidence>
<sequence>MAKVIFGITLMLLLTTLSSSITNAQSTNTCTNHPFQSNNQQQPNYKSCVDLPSLNSFLHYTYSPATETLNIAYRHPVGGSTGPATSKWVVWAINPTSKSMVGSQALVAYRSPIDGTLTAYTSPITSYGTMLEKGDLSFNVSELKAEFSNGEIVIFATIKVSINGSTQVNQVWQEGPLSSDGTPRMHSLSGDNVRSMASLDLLSGVIAPANGGSGGFGTSWKNTHGVINTMSWGILMPLGVIIARYVKFFPSADPAWFYLHVGCQLTAYIFGVAGWATGLKLTSGPQHIHHPTHRCIGTTIFSMATLQVLALFVRPKKDHKYRVYWNVYHHSVGYATIILGVYNIFEGFRILKPDNVWRVGYGGVLLGLVVSFVVLEATTWYLSFKRKRIANVAEENKSSINHV</sequence>
<dbReference type="Pfam" id="PF04526">
    <property type="entry name" value="DUF568"/>
    <property type="match status" value="1"/>
</dbReference>
<evidence type="ECO:0000256" key="8">
    <source>
        <dbReference type="PIRNR" id="PIRNR037471"/>
    </source>
</evidence>
<organism evidence="14 15">
    <name type="scientific">Spinacia oleracea</name>
    <name type="common">Spinach</name>
    <dbReference type="NCBI Taxonomy" id="3562"/>
    <lineage>
        <taxon>Eukaryota</taxon>
        <taxon>Viridiplantae</taxon>
        <taxon>Streptophyta</taxon>
        <taxon>Embryophyta</taxon>
        <taxon>Tracheophyta</taxon>
        <taxon>Spermatophyta</taxon>
        <taxon>Magnoliopsida</taxon>
        <taxon>eudicotyledons</taxon>
        <taxon>Gunneridae</taxon>
        <taxon>Pentapetalae</taxon>
        <taxon>Caryophyllales</taxon>
        <taxon>Chenopodiaceae</taxon>
        <taxon>Chenopodioideae</taxon>
        <taxon>Anserineae</taxon>
        <taxon>Spinacia</taxon>
    </lineage>
</organism>
<evidence type="ECO:0000256" key="6">
    <source>
        <dbReference type="ARBA" id="ARBA00022989"/>
    </source>
</evidence>
<dbReference type="RefSeq" id="XP_021844325.1">
    <property type="nucleotide sequence ID" value="XM_021988633.2"/>
</dbReference>
<dbReference type="PANTHER" id="PTHR23130">
    <property type="entry name" value="CYTOCHROME B561 AND DOMON DOMAIN-CONTAINING PROTEIN"/>
    <property type="match status" value="1"/>
</dbReference>
<feature type="chain" id="PRO_5040510917" description="Cytochrome b561 and DOMON domain-containing protein" evidence="11">
    <location>
        <begin position="27"/>
        <end position="403"/>
    </location>
</feature>
<dbReference type="InterPro" id="IPR045265">
    <property type="entry name" value="AIR12_DOMON"/>
</dbReference>
<dbReference type="Proteomes" id="UP000813463">
    <property type="component" value="Chromosome 3"/>
</dbReference>
<keyword evidence="2 8" id="KW-0813">Transport</keyword>
<keyword evidence="9" id="KW-0479">Metal-binding</keyword>
<dbReference type="PANTHER" id="PTHR23130:SF167">
    <property type="entry name" value="CYTOCHROME B561 AND DOMON DOMAIN-CONTAINING PROTEIN"/>
    <property type="match status" value="1"/>
</dbReference>
<feature type="transmembrane region" description="Helical" evidence="10">
    <location>
        <begin position="357"/>
        <end position="382"/>
    </location>
</feature>
<dbReference type="CDD" id="cd08760">
    <property type="entry name" value="Cyt_b561_FRRS1_like"/>
    <property type="match status" value="1"/>
</dbReference>
<evidence type="ECO:0000259" key="12">
    <source>
        <dbReference type="PROSITE" id="PS50836"/>
    </source>
</evidence>
<dbReference type="KEGG" id="soe:110784197"/>
<dbReference type="GO" id="GO:0046872">
    <property type="term" value="F:metal ion binding"/>
    <property type="evidence" value="ECO:0007669"/>
    <property type="project" value="UniProtKB-KW"/>
</dbReference>
<feature type="transmembrane region" description="Helical" evidence="10">
    <location>
        <begin position="325"/>
        <end position="345"/>
    </location>
</feature>
<dbReference type="SMART" id="SM00665">
    <property type="entry name" value="B561"/>
    <property type="match status" value="1"/>
</dbReference>